<dbReference type="InterPro" id="IPR002078">
    <property type="entry name" value="Sigma_54_int"/>
</dbReference>
<gene>
    <name evidence="8" type="ORF">FOZ76_16135</name>
</gene>
<feature type="coiled-coil region" evidence="6">
    <location>
        <begin position="199"/>
        <end position="226"/>
    </location>
</feature>
<keyword evidence="9" id="KW-1185">Reference proteome</keyword>
<dbReference type="EMBL" id="VLTJ01000029">
    <property type="protein sequence ID" value="TSH93129.1"/>
    <property type="molecule type" value="Genomic_DNA"/>
</dbReference>
<keyword evidence="6" id="KW-0175">Coiled coil</keyword>
<organism evidence="8 9">
    <name type="scientific">Verticiella sediminum</name>
    <dbReference type="NCBI Taxonomy" id="1247510"/>
    <lineage>
        <taxon>Bacteria</taxon>
        <taxon>Pseudomonadati</taxon>
        <taxon>Pseudomonadota</taxon>
        <taxon>Betaproteobacteria</taxon>
        <taxon>Burkholderiales</taxon>
        <taxon>Alcaligenaceae</taxon>
        <taxon>Verticiella</taxon>
    </lineage>
</organism>
<evidence type="ECO:0000313" key="8">
    <source>
        <dbReference type="EMBL" id="TSH93129.1"/>
    </source>
</evidence>
<reference evidence="8 9" key="1">
    <citation type="submission" date="2019-07" db="EMBL/GenBank/DDBJ databases">
        <title>Qingshengfaniella alkalisoli gen. nov., sp. nov., isolated from saline soil.</title>
        <authorList>
            <person name="Xu L."/>
            <person name="Huang X.-X."/>
            <person name="Sun J.-Q."/>
        </authorList>
    </citation>
    <scope>NUCLEOTIDE SEQUENCE [LARGE SCALE GENOMIC DNA]</scope>
    <source>
        <strain evidence="8 9">DSM 27279</strain>
    </source>
</reference>
<dbReference type="FunFam" id="3.40.50.300:FF:000006">
    <property type="entry name" value="DNA-binding transcriptional regulator NtrC"/>
    <property type="match status" value="1"/>
</dbReference>
<dbReference type="InterPro" id="IPR035965">
    <property type="entry name" value="PAS-like_dom_sf"/>
</dbReference>
<dbReference type="PROSITE" id="PS50045">
    <property type="entry name" value="SIGMA54_INTERACT_4"/>
    <property type="match status" value="1"/>
</dbReference>
<keyword evidence="3" id="KW-0805">Transcription regulation</keyword>
<dbReference type="InterPro" id="IPR027417">
    <property type="entry name" value="P-loop_NTPase"/>
</dbReference>
<name>A0A556AJS6_9BURK</name>
<comment type="caution">
    <text evidence="8">The sequence shown here is derived from an EMBL/GenBank/DDBJ whole genome shotgun (WGS) entry which is preliminary data.</text>
</comment>
<dbReference type="PANTHER" id="PTHR32071:SF117">
    <property type="entry name" value="PTS-DEPENDENT DIHYDROXYACETONE KINASE OPERON REGULATORY PROTEIN-RELATED"/>
    <property type="match status" value="1"/>
</dbReference>
<evidence type="ECO:0000256" key="1">
    <source>
        <dbReference type="ARBA" id="ARBA00022741"/>
    </source>
</evidence>
<dbReference type="CDD" id="cd00009">
    <property type="entry name" value="AAA"/>
    <property type="match status" value="1"/>
</dbReference>
<dbReference type="InterPro" id="IPR002197">
    <property type="entry name" value="HTH_Fis"/>
</dbReference>
<dbReference type="SUPFAM" id="SSF55785">
    <property type="entry name" value="PYP-like sensor domain (PAS domain)"/>
    <property type="match status" value="1"/>
</dbReference>
<accession>A0A556AJS6</accession>
<sequence>MKNDTRGALVLDAEGGVRFASGIASDTRLQRDLSRRWMARAVRPLASLFILEHLDQPLSVFSASEEGCACFLVFGHDAMDPLFKFMASVDFAGDILRHFITSPYEAINVVDAQGILRYMSPVHRQFFKLLPDQGLGRPVKEVIENTRLDAVLRSGKAEIGQVQEMRGTTRVVSRTPILDRQNRIVGAIGQVMFKSPDAMQEMSAEISRLRKEVNFYRRELSSLERQSRGLDAIIGNSGPVSRLKEQIIRIAPLDVPVLLLGESGVGKDVVAHAIHMLSPRSNQPMVVVNSAALPVSLVESELFGYESGAFTGADRKGRPGKFEQADQGSLFLDEIGDMPLDIQVKLLRTLQDGTFQRVGSERQRRSNFRLISASNRDFNSMLGNGSFRLDFFYRISAVTLHLPPLRDRPEDIPALVEAFLKNFAARHGVPVKDIQPAALRQLQSLSWPGNIRELQHVIERAAIFCTGEEISGADIETAGETRGSYHLDSVRISELAAPVPPSSHSSMKEVTDQVEIDLILGVLQRNHGNKKKTAETLGISRSYLYKRLAEISGKSPAPAQRT</sequence>
<dbReference type="PROSITE" id="PS00688">
    <property type="entry name" value="SIGMA54_INTERACT_3"/>
    <property type="match status" value="1"/>
</dbReference>
<evidence type="ECO:0000259" key="7">
    <source>
        <dbReference type="PROSITE" id="PS50045"/>
    </source>
</evidence>
<dbReference type="GO" id="GO:0005524">
    <property type="term" value="F:ATP binding"/>
    <property type="evidence" value="ECO:0007669"/>
    <property type="project" value="UniProtKB-KW"/>
</dbReference>
<keyword evidence="1" id="KW-0547">Nucleotide-binding</keyword>
<dbReference type="InterPro" id="IPR058031">
    <property type="entry name" value="AAA_lid_NorR"/>
</dbReference>
<protein>
    <submittedName>
        <fullName evidence="8">Sigma-54-dependent Fis family transcriptional regulator</fullName>
    </submittedName>
</protein>
<evidence type="ECO:0000313" key="9">
    <source>
        <dbReference type="Proteomes" id="UP000318405"/>
    </source>
</evidence>
<evidence type="ECO:0000256" key="3">
    <source>
        <dbReference type="ARBA" id="ARBA00023015"/>
    </source>
</evidence>
<dbReference type="AlphaFoldDB" id="A0A556AJS6"/>
<dbReference type="GO" id="GO:0043565">
    <property type="term" value="F:sequence-specific DNA binding"/>
    <property type="evidence" value="ECO:0007669"/>
    <property type="project" value="InterPro"/>
</dbReference>
<dbReference type="Proteomes" id="UP000318405">
    <property type="component" value="Unassembled WGS sequence"/>
</dbReference>
<dbReference type="GO" id="GO:0006355">
    <property type="term" value="P:regulation of DNA-templated transcription"/>
    <property type="evidence" value="ECO:0007669"/>
    <property type="project" value="InterPro"/>
</dbReference>
<dbReference type="InterPro" id="IPR009057">
    <property type="entry name" value="Homeodomain-like_sf"/>
</dbReference>
<dbReference type="SUPFAM" id="SSF46689">
    <property type="entry name" value="Homeodomain-like"/>
    <property type="match status" value="1"/>
</dbReference>
<dbReference type="InterPro" id="IPR025662">
    <property type="entry name" value="Sigma_54_int_dom_ATP-bd_1"/>
</dbReference>
<dbReference type="InterPro" id="IPR003593">
    <property type="entry name" value="AAA+_ATPase"/>
</dbReference>
<keyword evidence="4" id="KW-0238">DNA-binding</keyword>
<keyword evidence="5" id="KW-0804">Transcription</keyword>
<dbReference type="PRINTS" id="PR01590">
    <property type="entry name" value="HTHFIS"/>
</dbReference>
<dbReference type="Gene3D" id="3.40.50.300">
    <property type="entry name" value="P-loop containing nucleotide triphosphate hydrolases"/>
    <property type="match status" value="1"/>
</dbReference>
<dbReference type="PROSITE" id="PS00675">
    <property type="entry name" value="SIGMA54_INTERACT_1"/>
    <property type="match status" value="1"/>
</dbReference>
<dbReference type="Pfam" id="PF02954">
    <property type="entry name" value="HTH_8"/>
    <property type="match status" value="1"/>
</dbReference>
<dbReference type="PANTHER" id="PTHR32071">
    <property type="entry name" value="TRANSCRIPTIONAL REGULATORY PROTEIN"/>
    <property type="match status" value="1"/>
</dbReference>
<evidence type="ECO:0000256" key="2">
    <source>
        <dbReference type="ARBA" id="ARBA00022840"/>
    </source>
</evidence>
<evidence type="ECO:0000256" key="6">
    <source>
        <dbReference type="SAM" id="Coils"/>
    </source>
</evidence>
<dbReference type="Gene3D" id="1.10.8.60">
    <property type="match status" value="1"/>
</dbReference>
<evidence type="ECO:0000256" key="4">
    <source>
        <dbReference type="ARBA" id="ARBA00023125"/>
    </source>
</evidence>
<keyword evidence="2" id="KW-0067">ATP-binding</keyword>
<dbReference type="Pfam" id="PF25601">
    <property type="entry name" value="AAA_lid_14"/>
    <property type="match status" value="1"/>
</dbReference>
<dbReference type="OrthoDB" id="9761705at2"/>
<evidence type="ECO:0000256" key="5">
    <source>
        <dbReference type="ARBA" id="ARBA00023163"/>
    </source>
</evidence>
<dbReference type="Gene3D" id="1.10.10.60">
    <property type="entry name" value="Homeodomain-like"/>
    <property type="match status" value="1"/>
</dbReference>
<proteinExistence type="predicted"/>
<dbReference type="SMART" id="SM00382">
    <property type="entry name" value="AAA"/>
    <property type="match status" value="1"/>
</dbReference>
<dbReference type="SUPFAM" id="SSF52540">
    <property type="entry name" value="P-loop containing nucleoside triphosphate hydrolases"/>
    <property type="match status" value="1"/>
</dbReference>
<dbReference type="InterPro" id="IPR025944">
    <property type="entry name" value="Sigma_54_int_dom_CS"/>
</dbReference>
<feature type="domain" description="Sigma-54 factor interaction" evidence="7">
    <location>
        <begin position="233"/>
        <end position="463"/>
    </location>
</feature>
<dbReference type="Gene3D" id="3.30.450.20">
    <property type="entry name" value="PAS domain"/>
    <property type="match status" value="1"/>
</dbReference>
<dbReference type="Pfam" id="PF00158">
    <property type="entry name" value="Sigma54_activat"/>
    <property type="match status" value="1"/>
</dbReference>